<dbReference type="PANTHER" id="PTHR32552">
    <property type="entry name" value="FERRICHROME IRON RECEPTOR-RELATED"/>
    <property type="match status" value="1"/>
</dbReference>
<keyword evidence="5" id="KW-0408">Iron</keyword>
<dbReference type="EMBL" id="UINC01001227">
    <property type="protein sequence ID" value="SUZ74947.1"/>
    <property type="molecule type" value="Genomic_DNA"/>
</dbReference>
<dbReference type="Pfam" id="PF00593">
    <property type="entry name" value="TonB_dep_Rec_b-barrel"/>
    <property type="match status" value="1"/>
</dbReference>
<evidence type="ECO:0000259" key="10">
    <source>
        <dbReference type="Pfam" id="PF00593"/>
    </source>
</evidence>
<evidence type="ECO:0000256" key="7">
    <source>
        <dbReference type="ARBA" id="ARBA00023077"/>
    </source>
</evidence>
<keyword evidence="4" id="KW-0812">Transmembrane</keyword>
<evidence type="ECO:0008006" key="13">
    <source>
        <dbReference type="Google" id="ProtNLM"/>
    </source>
</evidence>
<dbReference type="SUPFAM" id="SSF56935">
    <property type="entry name" value="Porins"/>
    <property type="match status" value="1"/>
</dbReference>
<proteinExistence type="predicted"/>
<sequence length="988" mass="107567">MSGSKSFFGSFIPAFVAFIALPLGAAEATQEDEGYMEEVIVTGERGEVNVMDRPMTVTGFNQAMIEQLGMQTINDLEVLVPGLQVGNRSQGGGKMENDHFYMRGIGSERSVNFFSDTSVAVYIDGVWTDQTYGTDGFFDVERVEVARGPQGTTGGRAAMSGAINFHTRKPTDEFDIRVDAELTDVSTNRTSLAFGGPISDSGFSYRLAAQRFSGDGYIENLGSGPDAGEPDRTRFAPSLRWKNDRWDVVARYSKQKDTGTPHSSLPLGGRNTQDEFVMNAATGQCLTYTDPVSGAEICQRNPFYGVPAAPAVAGCSNINSDGSRDEMDIICNPDELRWEISSNTQSMEDSSAENFSVDVSYIINDNYQVNYKFGSHDVSTRTINDSDQLNQQGGGVCLAGHPKVVPIVAIGGWVQLEDGSWTQPLTPVLDADGNPVPTQLQAGQSSRYCSQDGGGVGAFTDASLDAIFTSDQTSHEVTLISTLDGPFNFSVGFTTMDGDEPNVYSGRDHSSYEGDWLYTDTSAACNAALAGLYGSGGSLSGGDSWLLRDLYTDAAAMSQTGSGGNLYACPGSAELVGFSDTGRATFLSNPDGESWAFYGNMEYESTGIYFNADYVVNDEWSVFGGIRHDSDDKGRTESSYADLIGIQADGTACGDTNWENCFSIVGIGVRDGSVDNYAGRGDLNWSATTWNVGTEFRPSEEVMIYGRISTGYRAGGSLGYGNSQAPWQFDSEEMINYEVGVKGLYFDRTLQLQATYFLQDFDSYWVFASRLKTEAEKQMEPFASPLTGEVNPIGGTTIGGIELDAAWRINDSFTLRGFYNYLNSDIGDYDALYPYAIPGQAGGWVALPWTDSEGNAQNSWIFGSADPVQYGGNQLVNQPQHKGSLTLVYETELPGEMGNLEVLTVANYRSEKFVEPLNLDAYAIDSYTRWDLRANWRSQDAKWTVTAYIQNLLDEAALQMWSPREGIGSPWGTIVEPRQVGFSFSWQN</sequence>
<dbReference type="Gene3D" id="2.40.170.20">
    <property type="entry name" value="TonB-dependent receptor, beta-barrel domain"/>
    <property type="match status" value="2"/>
</dbReference>
<accession>A0A381QA55</accession>
<keyword evidence="6" id="KW-0406">Ion transport</keyword>
<keyword evidence="2" id="KW-0813">Transport</keyword>
<evidence type="ECO:0000313" key="12">
    <source>
        <dbReference type="EMBL" id="SUZ74947.1"/>
    </source>
</evidence>
<comment type="subcellular location">
    <subcellularLocation>
        <location evidence="1">Cell outer membrane</location>
        <topology evidence="1">Multi-pass membrane protein</topology>
    </subcellularLocation>
</comment>
<dbReference type="InterPro" id="IPR012910">
    <property type="entry name" value="Plug_dom"/>
</dbReference>
<evidence type="ECO:0000256" key="1">
    <source>
        <dbReference type="ARBA" id="ARBA00004571"/>
    </source>
</evidence>
<keyword evidence="3" id="KW-0410">Iron transport</keyword>
<evidence type="ECO:0000256" key="9">
    <source>
        <dbReference type="ARBA" id="ARBA00023237"/>
    </source>
</evidence>
<keyword evidence="9" id="KW-0998">Cell outer membrane</keyword>
<evidence type="ECO:0000259" key="11">
    <source>
        <dbReference type="Pfam" id="PF07715"/>
    </source>
</evidence>
<evidence type="ECO:0000256" key="6">
    <source>
        <dbReference type="ARBA" id="ARBA00023065"/>
    </source>
</evidence>
<dbReference type="InterPro" id="IPR000531">
    <property type="entry name" value="Beta-barrel_TonB"/>
</dbReference>
<dbReference type="GO" id="GO:0009279">
    <property type="term" value="C:cell outer membrane"/>
    <property type="evidence" value="ECO:0007669"/>
    <property type="project" value="UniProtKB-SubCell"/>
</dbReference>
<dbReference type="AlphaFoldDB" id="A0A381QA55"/>
<dbReference type="InterPro" id="IPR039426">
    <property type="entry name" value="TonB-dep_rcpt-like"/>
</dbReference>
<keyword evidence="8" id="KW-0472">Membrane</keyword>
<dbReference type="Pfam" id="PF07715">
    <property type="entry name" value="Plug"/>
    <property type="match status" value="1"/>
</dbReference>
<feature type="domain" description="TonB-dependent receptor-like beta-barrel" evidence="10">
    <location>
        <begin position="478"/>
        <end position="952"/>
    </location>
</feature>
<dbReference type="GO" id="GO:0006826">
    <property type="term" value="P:iron ion transport"/>
    <property type="evidence" value="ECO:0007669"/>
    <property type="project" value="UniProtKB-KW"/>
</dbReference>
<evidence type="ECO:0000256" key="4">
    <source>
        <dbReference type="ARBA" id="ARBA00022692"/>
    </source>
</evidence>
<dbReference type="PANTHER" id="PTHR32552:SF81">
    <property type="entry name" value="TONB-DEPENDENT OUTER MEMBRANE RECEPTOR"/>
    <property type="match status" value="1"/>
</dbReference>
<keyword evidence="7" id="KW-0798">TonB box</keyword>
<protein>
    <recommendedName>
        <fullName evidence="13">TonB-dependent receptor plug domain-containing protein</fullName>
    </recommendedName>
</protein>
<dbReference type="InterPro" id="IPR036942">
    <property type="entry name" value="Beta-barrel_TonB_sf"/>
</dbReference>
<reference evidence="12" key="1">
    <citation type="submission" date="2018-05" db="EMBL/GenBank/DDBJ databases">
        <authorList>
            <person name="Lanie J.A."/>
            <person name="Ng W.-L."/>
            <person name="Kazmierczak K.M."/>
            <person name="Andrzejewski T.M."/>
            <person name="Davidsen T.M."/>
            <person name="Wayne K.J."/>
            <person name="Tettelin H."/>
            <person name="Glass J.I."/>
            <person name="Rusch D."/>
            <person name="Podicherti R."/>
            <person name="Tsui H.-C.T."/>
            <person name="Winkler M.E."/>
        </authorList>
    </citation>
    <scope>NUCLEOTIDE SEQUENCE</scope>
</reference>
<evidence type="ECO:0000256" key="5">
    <source>
        <dbReference type="ARBA" id="ARBA00023004"/>
    </source>
</evidence>
<evidence type="ECO:0000256" key="2">
    <source>
        <dbReference type="ARBA" id="ARBA00022448"/>
    </source>
</evidence>
<name>A0A381QA55_9ZZZZ</name>
<dbReference type="PROSITE" id="PS52016">
    <property type="entry name" value="TONB_DEPENDENT_REC_3"/>
    <property type="match status" value="1"/>
</dbReference>
<evidence type="ECO:0000256" key="3">
    <source>
        <dbReference type="ARBA" id="ARBA00022496"/>
    </source>
</evidence>
<organism evidence="12">
    <name type="scientific">marine metagenome</name>
    <dbReference type="NCBI Taxonomy" id="408172"/>
    <lineage>
        <taxon>unclassified sequences</taxon>
        <taxon>metagenomes</taxon>
        <taxon>ecological metagenomes</taxon>
    </lineage>
</organism>
<gene>
    <name evidence="12" type="ORF">METZ01_LOCUS27801</name>
</gene>
<feature type="domain" description="TonB-dependent receptor plug" evidence="11">
    <location>
        <begin position="50"/>
        <end position="162"/>
    </location>
</feature>
<evidence type="ECO:0000256" key="8">
    <source>
        <dbReference type="ARBA" id="ARBA00023136"/>
    </source>
</evidence>